<dbReference type="InterPro" id="IPR039637">
    <property type="entry name" value="CNOT7/CNOT8/Pop2"/>
</dbReference>
<comment type="subunit">
    <text evidence="6">Component of the CCR4-NOT complex, at least composed of CRR4 and CAF1 proteins.</text>
</comment>
<keyword evidence="11" id="KW-0378">Hydrolase</keyword>
<keyword evidence="14" id="KW-0805">Transcription regulation</keyword>
<dbReference type="InterPro" id="IPR006941">
    <property type="entry name" value="RNase_CAF1"/>
</dbReference>
<dbReference type="GO" id="GO:0006952">
    <property type="term" value="P:defense response"/>
    <property type="evidence" value="ECO:0007669"/>
    <property type="project" value="UniProtKB-ARBA"/>
</dbReference>
<comment type="similarity">
    <text evidence="5">Belongs to the CAF1 family.</text>
</comment>
<dbReference type="InterPro" id="IPR012337">
    <property type="entry name" value="RNaseH-like_sf"/>
</dbReference>
<keyword evidence="13" id="KW-0694">RNA-binding</keyword>
<dbReference type="EC" id="3.1.13.4" evidence="7"/>
<reference evidence="18" key="1">
    <citation type="submission" date="2022-12" db="EMBL/GenBank/DDBJ databases">
        <title>Draft genome assemblies for two species of Escallonia (Escalloniales).</title>
        <authorList>
            <person name="Chanderbali A."/>
            <person name="Dervinis C."/>
            <person name="Anghel I."/>
            <person name="Soltis D."/>
            <person name="Soltis P."/>
            <person name="Zapata F."/>
        </authorList>
    </citation>
    <scope>NUCLEOTIDE SEQUENCE</scope>
    <source>
        <strain evidence="18">UCBG92.1500</strain>
        <tissue evidence="18">Leaf</tissue>
    </source>
</reference>
<comment type="function">
    <text evidence="17">Ubiquitous transcription factor required for a diverse set of processes. It is a component of the CCR4 complex involved in the control of gene expression.</text>
</comment>
<keyword evidence="15" id="KW-0804">Transcription</keyword>
<keyword evidence="10" id="KW-0479">Metal-binding</keyword>
<dbReference type="GO" id="GO:0009617">
    <property type="term" value="P:response to bacterium"/>
    <property type="evidence" value="ECO:0007669"/>
    <property type="project" value="UniProtKB-ARBA"/>
</dbReference>
<sequence>MIERVSGPDFEELTFPHCYGQSSAKLRSLIDFVTWEMSLLLKSESVQFREVWNYNLEDEFDLIREVVDEFPYVAMDTEFPGIVLRLVGGNFKNSNEYHYQALKDNVDLLKLIQLGLTFTDEEGNLPKCGTDKFCVWQFNFREFNVNEDVFAYDSIELLKQSGIDFKKNNEMGIDSQRFGELLMSSGVVLNDSVYWVTFHSGYDFGYLLKLLTCQDLPDTQARFFDLIKMYFPTLYDIKHLMKFCNGLHGGLNKLAELLGVERVGVSHQAGSDSLLTACNFRKLKENFFSGSLEKYVGVLYGLGVEN</sequence>
<keyword evidence="12" id="KW-0269">Exonuclease</keyword>
<evidence type="ECO:0000256" key="17">
    <source>
        <dbReference type="ARBA" id="ARBA00025148"/>
    </source>
</evidence>
<keyword evidence="16" id="KW-0539">Nucleus</keyword>
<dbReference type="GO" id="GO:0005737">
    <property type="term" value="C:cytoplasm"/>
    <property type="evidence" value="ECO:0007669"/>
    <property type="project" value="UniProtKB-SubCell"/>
</dbReference>
<evidence type="ECO:0000256" key="11">
    <source>
        <dbReference type="ARBA" id="ARBA00022801"/>
    </source>
</evidence>
<evidence type="ECO:0000256" key="7">
    <source>
        <dbReference type="ARBA" id="ARBA00012161"/>
    </source>
</evidence>
<evidence type="ECO:0000256" key="14">
    <source>
        <dbReference type="ARBA" id="ARBA00023015"/>
    </source>
</evidence>
<dbReference type="Proteomes" id="UP001187471">
    <property type="component" value="Unassembled WGS sequence"/>
</dbReference>
<dbReference type="GO" id="GO:0003723">
    <property type="term" value="F:RNA binding"/>
    <property type="evidence" value="ECO:0007669"/>
    <property type="project" value="UniProtKB-KW"/>
</dbReference>
<protein>
    <recommendedName>
        <fullName evidence="7">poly(A)-specific ribonuclease</fullName>
        <ecNumber evidence="7">3.1.13.4</ecNumber>
    </recommendedName>
</protein>
<dbReference type="Gene3D" id="3.30.420.10">
    <property type="entry name" value="Ribonuclease H-like superfamily/Ribonuclease H"/>
    <property type="match status" value="1"/>
</dbReference>
<dbReference type="FunFam" id="3.30.420.10:FF:000027">
    <property type="entry name" value="Putative CCR4-associated factor 1 7"/>
    <property type="match status" value="1"/>
</dbReference>
<comment type="caution">
    <text evidence="18">The sequence shown here is derived from an EMBL/GenBank/DDBJ whole genome shotgun (WGS) entry which is preliminary data.</text>
</comment>
<accession>A0AA88R0Q7</accession>
<organism evidence="18 19">
    <name type="scientific">Escallonia rubra</name>
    <dbReference type="NCBI Taxonomy" id="112253"/>
    <lineage>
        <taxon>Eukaryota</taxon>
        <taxon>Viridiplantae</taxon>
        <taxon>Streptophyta</taxon>
        <taxon>Embryophyta</taxon>
        <taxon>Tracheophyta</taxon>
        <taxon>Spermatophyta</taxon>
        <taxon>Magnoliopsida</taxon>
        <taxon>eudicotyledons</taxon>
        <taxon>Gunneridae</taxon>
        <taxon>Pentapetalae</taxon>
        <taxon>asterids</taxon>
        <taxon>campanulids</taxon>
        <taxon>Escalloniales</taxon>
        <taxon>Escalloniaceae</taxon>
        <taxon>Escallonia</taxon>
    </lineage>
</organism>
<evidence type="ECO:0000256" key="2">
    <source>
        <dbReference type="ARBA" id="ARBA00001968"/>
    </source>
</evidence>
<evidence type="ECO:0000256" key="3">
    <source>
        <dbReference type="ARBA" id="ARBA00004123"/>
    </source>
</evidence>
<comment type="catalytic activity">
    <reaction evidence="1">
        <text>Exonucleolytic cleavage of poly(A) to 5'-AMP.</text>
        <dbReference type="EC" id="3.1.13.4"/>
    </reaction>
</comment>
<dbReference type="EMBL" id="JAVXUO010002444">
    <property type="protein sequence ID" value="KAK2973145.1"/>
    <property type="molecule type" value="Genomic_DNA"/>
</dbReference>
<evidence type="ECO:0000313" key="19">
    <source>
        <dbReference type="Proteomes" id="UP001187471"/>
    </source>
</evidence>
<keyword evidence="9" id="KW-0540">Nuclease</keyword>
<dbReference type="GO" id="GO:0004535">
    <property type="term" value="F:poly(A)-specific ribonuclease activity"/>
    <property type="evidence" value="ECO:0007669"/>
    <property type="project" value="UniProtKB-EC"/>
</dbReference>
<evidence type="ECO:0000313" key="18">
    <source>
        <dbReference type="EMBL" id="KAK2973145.1"/>
    </source>
</evidence>
<dbReference type="GO" id="GO:0046872">
    <property type="term" value="F:metal ion binding"/>
    <property type="evidence" value="ECO:0007669"/>
    <property type="project" value="UniProtKB-KW"/>
</dbReference>
<evidence type="ECO:0000256" key="5">
    <source>
        <dbReference type="ARBA" id="ARBA00008372"/>
    </source>
</evidence>
<comment type="cofactor">
    <cofactor evidence="2">
        <name>a divalent metal cation</name>
        <dbReference type="ChEBI" id="CHEBI:60240"/>
    </cofactor>
</comment>
<evidence type="ECO:0000256" key="6">
    <source>
        <dbReference type="ARBA" id="ARBA00011757"/>
    </source>
</evidence>
<name>A0AA88R0Q7_9ASTE</name>
<dbReference type="PANTHER" id="PTHR10797">
    <property type="entry name" value="CCR4-NOT TRANSCRIPTION COMPLEX SUBUNIT"/>
    <property type="match status" value="1"/>
</dbReference>
<dbReference type="GO" id="GO:0030014">
    <property type="term" value="C:CCR4-NOT complex"/>
    <property type="evidence" value="ECO:0007669"/>
    <property type="project" value="InterPro"/>
</dbReference>
<evidence type="ECO:0000256" key="16">
    <source>
        <dbReference type="ARBA" id="ARBA00023242"/>
    </source>
</evidence>
<dbReference type="InterPro" id="IPR036397">
    <property type="entry name" value="RNaseH_sf"/>
</dbReference>
<comment type="subcellular location">
    <subcellularLocation>
        <location evidence="4">Cytoplasm</location>
    </subcellularLocation>
    <subcellularLocation>
        <location evidence="3">Nucleus</location>
    </subcellularLocation>
</comment>
<gene>
    <name evidence="18" type="ORF">RJ640_021358</name>
</gene>
<dbReference type="Pfam" id="PF04857">
    <property type="entry name" value="CAF1"/>
    <property type="match status" value="1"/>
</dbReference>
<keyword evidence="8" id="KW-0963">Cytoplasm</keyword>
<keyword evidence="19" id="KW-1185">Reference proteome</keyword>
<dbReference type="GO" id="GO:0000289">
    <property type="term" value="P:nuclear-transcribed mRNA poly(A) tail shortening"/>
    <property type="evidence" value="ECO:0007669"/>
    <property type="project" value="UniProtKB-ARBA"/>
</dbReference>
<evidence type="ECO:0000256" key="1">
    <source>
        <dbReference type="ARBA" id="ARBA00001663"/>
    </source>
</evidence>
<dbReference type="GO" id="GO:0005634">
    <property type="term" value="C:nucleus"/>
    <property type="evidence" value="ECO:0007669"/>
    <property type="project" value="UniProtKB-SubCell"/>
</dbReference>
<dbReference type="SUPFAM" id="SSF53098">
    <property type="entry name" value="Ribonuclease H-like"/>
    <property type="match status" value="1"/>
</dbReference>
<evidence type="ECO:0000256" key="13">
    <source>
        <dbReference type="ARBA" id="ARBA00022884"/>
    </source>
</evidence>
<evidence type="ECO:0000256" key="9">
    <source>
        <dbReference type="ARBA" id="ARBA00022722"/>
    </source>
</evidence>
<dbReference type="AlphaFoldDB" id="A0AA88R0Q7"/>
<evidence type="ECO:0000256" key="4">
    <source>
        <dbReference type="ARBA" id="ARBA00004496"/>
    </source>
</evidence>
<evidence type="ECO:0000256" key="10">
    <source>
        <dbReference type="ARBA" id="ARBA00022723"/>
    </source>
</evidence>
<evidence type="ECO:0000256" key="15">
    <source>
        <dbReference type="ARBA" id="ARBA00023163"/>
    </source>
</evidence>
<evidence type="ECO:0000256" key="12">
    <source>
        <dbReference type="ARBA" id="ARBA00022839"/>
    </source>
</evidence>
<evidence type="ECO:0000256" key="8">
    <source>
        <dbReference type="ARBA" id="ARBA00022490"/>
    </source>
</evidence>
<proteinExistence type="inferred from homology"/>